<dbReference type="InterPro" id="IPR011050">
    <property type="entry name" value="Pectin_lyase_fold/virulence"/>
</dbReference>
<comment type="caution">
    <text evidence="1">The sequence shown here is derived from an EMBL/GenBank/DDBJ whole genome shotgun (WGS) entry which is preliminary data.</text>
</comment>
<protein>
    <recommendedName>
        <fullName evidence="3">Right handed beta helix domain-containing protein</fullName>
    </recommendedName>
</protein>
<evidence type="ECO:0000313" key="1">
    <source>
        <dbReference type="EMBL" id="HAR50592.1"/>
    </source>
</evidence>
<dbReference type="EMBL" id="DMVW01000023">
    <property type="protein sequence ID" value="HAR50592.1"/>
    <property type="molecule type" value="Genomic_DNA"/>
</dbReference>
<proteinExistence type="predicted"/>
<gene>
    <name evidence="1" type="ORF">DCS45_01785</name>
</gene>
<feature type="non-terminal residue" evidence="1">
    <location>
        <position position="1"/>
    </location>
</feature>
<dbReference type="AlphaFoldDB" id="A0A348W7T0"/>
<organism evidence="1 2">
    <name type="scientific">Roseovarius nubinhibens</name>
    <dbReference type="NCBI Taxonomy" id="314263"/>
    <lineage>
        <taxon>Bacteria</taxon>
        <taxon>Pseudomonadati</taxon>
        <taxon>Pseudomonadota</taxon>
        <taxon>Alphaproteobacteria</taxon>
        <taxon>Rhodobacterales</taxon>
        <taxon>Roseobacteraceae</taxon>
        <taxon>Roseovarius</taxon>
    </lineage>
</organism>
<name>A0A348W7T0_9RHOB</name>
<dbReference type="Proteomes" id="UP000264719">
    <property type="component" value="Unassembled WGS sequence"/>
</dbReference>
<reference evidence="1 2" key="1">
    <citation type="journal article" date="2018" name="Nat. Biotechnol.">
        <title>A standardized bacterial taxonomy based on genome phylogeny substantially revises the tree of life.</title>
        <authorList>
            <person name="Parks D.H."/>
            <person name="Chuvochina M."/>
            <person name="Waite D.W."/>
            <person name="Rinke C."/>
            <person name="Skarshewski A."/>
            <person name="Chaumeil P.A."/>
            <person name="Hugenholtz P."/>
        </authorList>
    </citation>
    <scope>NUCLEOTIDE SEQUENCE [LARGE SCALE GENOMIC DNA]</scope>
    <source>
        <strain evidence="1">UBA9169</strain>
    </source>
</reference>
<evidence type="ECO:0000313" key="2">
    <source>
        <dbReference type="Proteomes" id="UP000264719"/>
    </source>
</evidence>
<accession>A0A348W7T0</accession>
<evidence type="ECO:0008006" key="3">
    <source>
        <dbReference type="Google" id="ProtNLM"/>
    </source>
</evidence>
<dbReference type="SUPFAM" id="SSF51126">
    <property type="entry name" value="Pectin lyase-like"/>
    <property type="match status" value="1"/>
</dbReference>
<sequence length="257" mass="28564">KLRDNRASYFRHFALLAGSSNIVTSNHWFQGDTSNDGGRTAGLILTRTNSRSTVTSNYIDNCFVEWVNEHDSAPDYDSEFSFSALNLSDNVFLAGNVAPWFTFLVIKPHGAGHYLNGLNINNNSFRIIGGSIAQVEHVDTSFADFDYNRMKGVNFTSNTYNNIEKRSESPFSYEFSRAGVSNDWSISLADHLPFEGWAQAVESVVAMGPLTNGAGQEVFAAPYVHAKQGASQNEIRLRWPEPVQGTVILRARMDDVH</sequence>